<accession>A0ABT9ZLJ7</accession>
<name>A0ABT9ZLJ7_9BACI</name>
<keyword evidence="2" id="KW-1185">Reference proteome</keyword>
<gene>
    <name evidence="1" type="ORF">J2S19_004502</name>
</gene>
<organism evidence="1 2">
    <name type="scientific">Metabacillus malikii</name>
    <dbReference type="NCBI Taxonomy" id="1504265"/>
    <lineage>
        <taxon>Bacteria</taxon>
        <taxon>Bacillati</taxon>
        <taxon>Bacillota</taxon>
        <taxon>Bacilli</taxon>
        <taxon>Bacillales</taxon>
        <taxon>Bacillaceae</taxon>
        <taxon>Metabacillus</taxon>
    </lineage>
</organism>
<dbReference type="Proteomes" id="UP001234495">
    <property type="component" value="Unassembled WGS sequence"/>
</dbReference>
<reference evidence="1 2" key="1">
    <citation type="submission" date="2023-07" db="EMBL/GenBank/DDBJ databases">
        <title>Genomic Encyclopedia of Type Strains, Phase IV (KMG-IV): sequencing the most valuable type-strain genomes for metagenomic binning, comparative biology and taxonomic classification.</title>
        <authorList>
            <person name="Goeker M."/>
        </authorList>
    </citation>
    <scope>NUCLEOTIDE SEQUENCE [LARGE SCALE GENOMIC DNA]</scope>
    <source>
        <strain evidence="1 2">DSM 29005</strain>
    </source>
</reference>
<sequence>MDNDKRGGNVLIGVKNGSKRRTKSLAIALKTSFYQKRAKKMKKYLFRDIV</sequence>
<protein>
    <submittedName>
        <fullName evidence="1">Uncharacterized protein</fullName>
    </submittedName>
</protein>
<proteinExistence type="predicted"/>
<evidence type="ECO:0000313" key="1">
    <source>
        <dbReference type="EMBL" id="MDQ0233161.1"/>
    </source>
</evidence>
<dbReference type="EMBL" id="JAUSUD010000031">
    <property type="protein sequence ID" value="MDQ0233161.1"/>
    <property type="molecule type" value="Genomic_DNA"/>
</dbReference>
<comment type="caution">
    <text evidence="1">The sequence shown here is derived from an EMBL/GenBank/DDBJ whole genome shotgun (WGS) entry which is preliminary data.</text>
</comment>
<evidence type="ECO:0000313" key="2">
    <source>
        <dbReference type="Proteomes" id="UP001234495"/>
    </source>
</evidence>